<dbReference type="STRING" id="863227.GCA_000373005_02287"/>
<dbReference type="GO" id="GO:0005886">
    <property type="term" value="C:plasma membrane"/>
    <property type="evidence" value="ECO:0007669"/>
    <property type="project" value="UniProtKB-SubCell"/>
</dbReference>
<dbReference type="AlphaFoldDB" id="A0A2N7WTL0"/>
<dbReference type="Gene3D" id="1.20.81.30">
    <property type="entry name" value="Type II secretion system (T2SS), domain F"/>
    <property type="match status" value="1"/>
</dbReference>
<feature type="domain" description="Type II secretion system protein GspF" evidence="7">
    <location>
        <begin position="158"/>
        <end position="283"/>
    </location>
</feature>
<name>A0A2N7WTL0_9BURK</name>
<comment type="caution">
    <text evidence="8">The sequence shown here is derived from an EMBL/GenBank/DDBJ whole genome shotgun (WGS) entry which is preliminary data.</text>
</comment>
<dbReference type="Pfam" id="PF00482">
    <property type="entry name" value="T2SSF"/>
    <property type="match status" value="1"/>
</dbReference>
<evidence type="ECO:0000256" key="1">
    <source>
        <dbReference type="ARBA" id="ARBA00004651"/>
    </source>
</evidence>
<evidence type="ECO:0000259" key="7">
    <source>
        <dbReference type="Pfam" id="PF00482"/>
    </source>
</evidence>
<proteinExistence type="predicted"/>
<gene>
    <name evidence="8" type="ORF">C0Z20_25760</name>
</gene>
<feature type="transmembrane region" description="Helical" evidence="6">
    <location>
        <begin position="266"/>
        <end position="285"/>
    </location>
</feature>
<protein>
    <submittedName>
        <fullName evidence="8">Pilus assembly protein</fullName>
    </submittedName>
</protein>
<keyword evidence="4 6" id="KW-1133">Transmembrane helix</keyword>
<organism evidence="8 9">
    <name type="scientific">Trinickia symbiotica</name>
    <dbReference type="NCBI Taxonomy" id="863227"/>
    <lineage>
        <taxon>Bacteria</taxon>
        <taxon>Pseudomonadati</taxon>
        <taxon>Pseudomonadota</taxon>
        <taxon>Betaproteobacteria</taxon>
        <taxon>Burkholderiales</taxon>
        <taxon>Burkholderiaceae</taxon>
        <taxon>Trinickia</taxon>
    </lineage>
</organism>
<dbReference type="Proteomes" id="UP000235777">
    <property type="component" value="Unassembled WGS sequence"/>
</dbReference>
<feature type="transmembrane region" description="Helical" evidence="6">
    <location>
        <begin position="97"/>
        <end position="118"/>
    </location>
</feature>
<dbReference type="PANTHER" id="PTHR35007">
    <property type="entry name" value="INTEGRAL MEMBRANE PROTEIN-RELATED"/>
    <property type="match status" value="1"/>
</dbReference>
<feature type="transmembrane region" description="Helical" evidence="6">
    <location>
        <begin position="297"/>
        <end position="317"/>
    </location>
</feature>
<dbReference type="OrthoDB" id="597333at2"/>
<sequence length="327" mass="35561">MTPADVVALGAFFVIVIAGLAARTLRAMARQRPASRIQSRVAAFRDPRDGAKPKRAEKPRHELVHKRFSASDQAVLAALTAWRERVRTVAGANGMRTLGLAAAAAFIVCFVGSSFLGLSPLLRLAASVGVAFVALRSVYAWMVASFRQRYLNQFPDTLDLIIRAVRAGIPVVQAVCTAGVESEEPVRATFRSMGDALLVGAELKDVLELAAQRLQLADFSFFTVCLILQRETGGNLGDTLENLASIVRTRRDIRAKSKALTAEGRLASKMIAAVPFVMFAFMFLVDRAYVELLTNTRAGHKILVTAAALMTVGLWMIRKISNLDTSR</sequence>
<evidence type="ECO:0000256" key="2">
    <source>
        <dbReference type="ARBA" id="ARBA00022475"/>
    </source>
</evidence>
<reference evidence="8 9" key="1">
    <citation type="submission" date="2018-01" db="EMBL/GenBank/DDBJ databases">
        <title>Whole genome analyses suggest that Burkholderia sensu lato contains two further novel genera in the rhizoxinica-symbiotica group Mycetohabitans gen. nov., and Trinickia gen. nov.: implications for the evolution of diazotrophy and nodulation in the Burkholderiaceae.</title>
        <authorList>
            <person name="Estrada-de los Santos P."/>
            <person name="Palmer M."/>
            <person name="Chavez-Ramirez B."/>
            <person name="Beukes C."/>
            <person name="Steenkamp E.T."/>
            <person name="Hirsch A.M."/>
            <person name="Manyaka P."/>
            <person name="Maluk M."/>
            <person name="Lafos M."/>
            <person name="Crook M."/>
            <person name="Gross E."/>
            <person name="Simon M.F."/>
            <person name="Bueno dos Reis Junior F."/>
            <person name="Poole P.S."/>
            <person name="Venter S.N."/>
            <person name="James E.K."/>
        </authorList>
    </citation>
    <scope>NUCLEOTIDE SEQUENCE [LARGE SCALE GENOMIC DNA]</scope>
    <source>
        <strain evidence="8 9">JPY 581</strain>
    </source>
</reference>
<evidence type="ECO:0000256" key="4">
    <source>
        <dbReference type="ARBA" id="ARBA00022989"/>
    </source>
</evidence>
<keyword evidence="5 6" id="KW-0472">Membrane</keyword>
<dbReference type="InterPro" id="IPR018076">
    <property type="entry name" value="T2SS_GspF_dom"/>
</dbReference>
<dbReference type="PANTHER" id="PTHR35007:SF1">
    <property type="entry name" value="PILUS ASSEMBLY PROTEIN"/>
    <property type="match status" value="1"/>
</dbReference>
<dbReference type="InterPro" id="IPR042094">
    <property type="entry name" value="T2SS_GspF_sf"/>
</dbReference>
<evidence type="ECO:0000313" key="9">
    <source>
        <dbReference type="Proteomes" id="UP000235777"/>
    </source>
</evidence>
<accession>A0A2N7WTL0</accession>
<keyword evidence="9" id="KW-1185">Reference proteome</keyword>
<feature type="transmembrane region" description="Helical" evidence="6">
    <location>
        <begin position="6"/>
        <end position="25"/>
    </location>
</feature>
<feature type="transmembrane region" description="Helical" evidence="6">
    <location>
        <begin position="124"/>
        <end position="144"/>
    </location>
</feature>
<evidence type="ECO:0000313" key="8">
    <source>
        <dbReference type="EMBL" id="PMS32779.1"/>
    </source>
</evidence>
<dbReference type="RefSeq" id="WP_018440843.1">
    <property type="nucleotide sequence ID" value="NZ_KB890173.1"/>
</dbReference>
<dbReference type="EMBL" id="PNYC01000020">
    <property type="protein sequence ID" value="PMS32779.1"/>
    <property type="molecule type" value="Genomic_DNA"/>
</dbReference>
<evidence type="ECO:0000256" key="3">
    <source>
        <dbReference type="ARBA" id="ARBA00022692"/>
    </source>
</evidence>
<keyword evidence="2" id="KW-1003">Cell membrane</keyword>
<evidence type="ECO:0000256" key="6">
    <source>
        <dbReference type="SAM" id="Phobius"/>
    </source>
</evidence>
<evidence type="ECO:0000256" key="5">
    <source>
        <dbReference type="ARBA" id="ARBA00023136"/>
    </source>
</evidence>
<keyword evidence="3 6" id="KW-0812">Transmembrane</keyword>
<comment type="subcellular location">
    <subcellularLocation>
        <location evidence="1">Cell membrane</location>
        <topology evidence="1">Multi-pass membrane protein</topology>
    </subcellularLocation>
</comment>